<dbReference type="PANTHER" id="PTHR37461:SF1">
    <property type="entry name" value="ANTI-SIGMA-K FACTOR RSKA"/>
    <property type="match status" value="1"/>
</dbReference>
<comment type="similarity">
    <text evidence="8">Belongs to the anti-sigma-K factor family.</text>
</comment>
<evidence type="ECO:0000256" key="7">
    <source>
        <dbReference type="ARBA" id="ARBA00023163"/>
    </source>
</evidence>
<keyword evidence="7 8" id="KW-0804">Transcription</keyword>
<evidence type="ECO:0000256" key="3">
    <source>
        <dbReference type="ARBA" id="ARBA00022692"/>
    </source>
</evidence>
<evidence type="ECO:0000256" key="8">
    <source>
        <dbReference type="RuleBase" id="RU363049"/>
    </source>
</evidence>
<proteinExistence type="inferred from homology"/>
<dbReference type="GO" id="GO:0016989">
    <property type="term" value="F:sigma factor antagonist activity"/>
    <property type="evidence" value="ECO:0007669"/>
    <property type="project" value="TreeGrafter"/>
</dbReference>
<evidence type="ECO:0000259" key="10">
    <source>
        <dbReference type="Pfam" id="PF22618"/>
    </source>
</evidence>
<keyword evidence="6" id="KW-0472">Membrane</keyword>
<name>A0A7I7R724_9MYCO</name>
<comment type="subcellular location">
    <subcellularLocation>
        <location evidence="1 8">Cell membrane</location>
        <topology evidence="1 8">Single-pass membrane protein</topology>
    </subcellularLocation>
</comment>
<dbReference type="Proteomes" id="UP000192320">
    <property type="component" value="Unassembled WGS sequence"/>
</dbReference>
<dbReference type="InterPro" id="IPR051474">
    <property type="entry name" value="Anti-sigma-K/W_factor"/>
</dbReference>
<feature type="domain" description="Anti-sigma-K factor RskA N-terminal" evidence="10">
    <location>
        <begin position="9"/>
        <end position="56"/>
    </location>
</feature>
<comment type="caution">
    <text evidence="11">The sequence shown here is derived from an EMBL/GenBank/DDBJ whole genome shotgun (WGS) entry which is preliminary data.</text>
</comment>
<reference evidence="11 12" key="1">
    <citation type="submission" date="2017-02" db="EMBL/GenBank/DDBJ databases">
        <title>The new phylogeny of genus Mycobacterium.</title>
        <authorList>
            <person name="Tortoli E."/>
            <person name="Trovato A."/>
            <person name="Cirillo D.M."/>
        </authorList>
    </citation>
    <scope>NUCLEOTIDE SEQUENCE [LARGE SCALE GENOMIC DNA]</scope>
    <source>
        <strain evidence="11 12">DSM 45633</strain>
    </source>
</reference>
<dbReference type="GO" id="GO:0006417">
    <property type="term" value="P:regulation of translation"/>
    <property type="evidence" value="ECO:0007669"/>
    <property type="project" value="TreeGrafter"/>
</dbReference>
<dbReference type="Gene3D" id="1.10.10.1320">
    <property type="entry name" value="Anti-sigma factor, zinc-finger domain"/>
    <property type="match status" value="1"/>
</dbReference>
<gene>
    <name evidence="8" type="primary">rskA</name>
    <name evidence="11" type="ORF">BST33_13930</name>
</gene>
<feature type="domain" description="Anti-sigma K factor RskA C-terminal" evidence="9">
    <location>
        <begin position="91"/>
        <end position="223"/>
    </location>
</feature>
<keyword evidence="3" id="KW-0812">Transmembrane</keyword>
<accession>A0A7I7R724</accession>
<dbReference type="InterPro" id="IPR041916">
    <property type="entry name" value="Anti_sigma_zinc_sf"/>
</dbReference>
<evidence type="ECO:0000256" key="1">
    <source>
        <dbReference type="ARBA" id="ARBA00004162"/>
    </source>
</evidence>
<dbReference type="Pfam" id="PF10099">
    <property type="entry name" value="RskA_C"/>
    <property type="match status" value="1"/>
</dbReference>
<keyword evidence="4" id="KW-1133">Transmembrane helix</keyword>
<protein>
    <recommendedName>
        <fullName evidence="8">Anti-sigma-K factor RskA</fullName>
    </recommendedName>
    <alternativeName>
        <fullName evidence="8">Sigma-K anti-sigma factor RskA</fullName>
    </alternativeName>
</protein>
<evidence type="ECO:0000256" key="2">
    <source>
        <dbReference type="ARBA" id="ARBA00022475"/>
    </source>
</evidence>
<evidence type="ECO:0000256" key="4">
    <source>
        <dbReference type="ARBA" id="ARBA00022989"/>
    </source>
</evidence>
<evidence type="ECO:0000313" key="11">
    <source>
        <dbReference type="EMBL" id="ORA99560.1"/>
    </source>
</evidence>
<comment type="domain">
    <text evidence="8">The cytosolic domain interacts with sigma factor SigK.</text>
</comment>
<sequence>MTEPHSFELLALATPYALDAVSDTERREIERGVADAPTAIAQAFGAEVSAVQETMAAIAETTAAQPSSALRESILSRAAKLSATRSRWRTAAIAAAAAIVVGLASFGVGSQLRPTVTQSVSDRVLAAPDVESVSTPLATGTATVLFSRERSAGVLVMNNVPPPEPGTVYQMWLLSPRGATLAGTMDAAAVSPSTTAEIPALGDSTALGFTVEPDPGSRQPTGQMIVEIPLR</sequence>
<dbReference type="PANTHER" id="PTHR37461">
    <property type="entry name" value="ANTI-SIGMA-K FACTOR RSKA"/>
    <property type="match status" value="1"/>
</dbReference>
<evidence type="ECO:0000256" key="5">
    <source>
        <dbReference type="ARBA" id="ARBA00023015"/>
    </source>
</evidence>
<dbReference type="Pfam" id="PF22618">
    <property type="entry name" value="RskA_N"/>
    <property type="match status" value="1"/>
</dbReference>
<dbReference type="InterPro" id="IPR018764">
    <property type="entry name" value="RskA_C"/>
</dbReference>
<evidence type="ECO:0000259" key="9">
    <source>
        <dbReference type="Pfam" id="PF10099"/>
    </source>
</evidence>
<keyword evidence="2 8" id="KW-1003">Cell membrane</keyword>
<dbReference type="EMBL" id="MVHZ01000015">
    <property type="protein sequence ID" value="ORA99560.1"/>
    <property type="molecule type" value="Genomic_DNA"/>
</dbReference>
<organism evidence="11 12">
    <name type="scientific">Mycolicibacter minnesotensis</name>
    <dbReference type="NCBI Taxonomy" id="1118379"/>
    <lineage>
        <taxon>Bacteria</taxon>
        <taxon>Bacillati</taxon>
        <taxon>Actinomycetota</taxon>
        <taxon>Actinomycetes</taxon>
        <taxon>Mycobacteriales</taxon>
        <taxon>Mycobacteriaceae</taxon>
        <taxon>Mycolicibacter</taxon>
    </lineage>
</organism>
<dbReference type="OrthoDB" id="153510at2"/>
<evidence type="ECO:0000313" key="12">
    <source>
        <dbReference type="Proteomes" id="UP000192320"/>
    </source>
</evidence>
<keyword evidence="12" id="KW-1185">Reference proteome</keyword>
<comment type="function">
    <text evidence="8">An anti-sigma factor for extracytoplasmic function (ECF) sigma factor SigK. ECF sigma factors are held in an inactive form by an anti-sigma factor until released by regulated intramembrane proteolysis (RIP). RIP occurs when an extracytoplasmic signal triggers a concerted proteolytic cascade to transmit information and elicit cellular responses. The membrane-spanning regulatory substrate protein is first cut extracytoplasmically (site-1 protease, S1P), then within the membrane itself (site-2 protease, S2P, Rip1), while cytoplasmic proteases finish degrading the regulatory protein, liberating the sigma factor.</text>
</comment>
<keyword evidence="5 8" id="KW-0805">Transcription regulation</keyword>
<dbReference type="GO" id="GO:0005886">
    <property type="term" value="C:plasma membrane"/>
    <property type="evidence" value="ECO:0007669"/>
    <property type="project" value="UniProtKB-SubCell"/>
</dbReference>
<dbReference type="RefSeq" id="WP_083026858.1">
    <property type="nucleotide sequence ID" value="NZ_AP022589.1"/>
</dbReference>
<dbReference type="InterPro" id="IPR053877">
    <property type="entry name" value="RskA_N"/>
</dbReference>
<dbReference type="AlphaFoldDB" id="A0A7I7R724"/>
<evidence type="ECO:0000256" key="6">
    <source>
        <dbReference type="ARBA" id="ARBA00023136"/>
    </source>
</evidence>